<dbReference type="RefSeq" id="XP_027199374.1">
    <property type="nucleotide sequence ID" value="XM_027343573.1"/>
</dbReference>
<reference evidence="4" key="1">
    <citation type="submission" date="2025-08" db="UniProtKB">
        <authorList>
            <consortium name="RefSeq"/>
        </authorList>
    </citation>
    <scope>IDENTIFICATION</scope>
    <source>
        <strain evidence="4">Airmid</strain>
    </source>
</reference>
<evidence type="ECO:0000256" key="1">
    <source>
        <dbReference type="SAM" id="Phobius"/>
    </source>
</evidence>
<dbReference type="KEGG" id="dpte:113793527"/>
<sequence length="285" mass="33326">MYVNLLIFIIIAFGKNSIADNMSCLEMIENKFQFGEDFSENIQNLITENLNDNLSCRSFIEYLNLKILESTHSRWKELDGQDRRNIASRLLPLLKYQILNETNEPIKSIINAIRFENIFGSTEMDCAQRFVKTFGLSHSLSKNFIDHLNLSNYKECQNLIKMTNKFLFNLLHLINKSEWFELSNDNKEWILQSIYPIAYAGFQRSVSQIPLSSMFDNIRNLTLFDDNISLNGTDKSLSNKTTENLEISSKNSSMNYVYFLFVISVTIGLFYLIRYIGLIPHYERY</sequence>
<feature type="chain" id="PRO_5028055459" evidence="2">
    <location>
        <begin position="20"/>
        <end position="285"/>
    </location>
</feature>
<evidence type="ECO:0000313" key="3">
    <source>
        <dbReference type="Proteomes" id="UP000515146"/>
    </source>
</evidence>
<keyword evidence="1" id="KW-0812">Transmembrane</keyword>
<dbReference type="Proteomes" id="UP000515146">
    <property type="component" value="Unplaced"/>
</dbReference>
<feature type="signal peptide" evidence="2">
    <location>
        <begin position="1"/>
        <end position="19"/>
    </location>
</feature>
<proteinExistence type="predicted"/>
<dbReference type="InParanoid" id="A0A6P6Y4M6"/>
<feature type="transmembrane region" description="Helical" evidence="1">
    <location>
        <begin position="256"/>
        <end position="276"/>
    </location>
</feature>
<organism evidence="3 4">
    <name type="scientific">Dermatophagoides pteronyssinus</name>
    <name type="common">European house dust mite</name>
    <dbReference type="NCBI Taxonomy" id="6956"/>
    <lineage>
        <taxon>Eukaryota</taxon>
        <taxon>Metazoa</taxon>
        <taxon>Ecdysozoa</taxon>
        <taxon>Arthropoda</taxon>
        <taxon>Chelicerata</taxon>
        <taxon>Arachnida</taxon>
        <taxon>Acari</taxon>
        <taxon>Acariformes</taxon>
        <taxon>Sarcoptiformes</taxon>
        <taxon>Astigmata</taxon>
        <taxon>Psoroptidia</taxon>
        <taxon>Analgoidea</taxon>
        <taxon>Pyroglyphidae</taxon>
        <taxon>Dermatophagoidinae</taxon>
        <taxon>Dermatophagoides</taxon>
    </lineage>
</organism>
<keyword evidence="3" id="KW-1185">Reference proteome</keyword>
<evidence type="ECO:0000313" key="4">
    <source>
        <dbReference type="RefSeq" id="XP_027199374.1"/>
    </source>
</evidence>
<name>A0A6P6Y4M6_DERPT</name>
<evidence type="ECO:0000256" key="2">
    <source>
        <dbReference type="SAM" id="SignalP"/>
    </source>
</evidence>
<keyword evidence="2" id="KW-0732">Signal</keyword>
<dbReference type="AlphaFoldDB" id="A0A6P6Y4M6"/>
<keyword evidence="1" id="KW-1133">Transmembrane helix</keyword>
<protein>
    <submittedName>
        <fullName evidence="4">Uncharacterized protein LOC113793527</fullName>
    </submittedName>
</protein>
<gene>
    <name evidence="4" type="primary">LOC113793527</name>
</gene>
<dbReference type="OrthoDB" id="10345010at2759"/>
<keyword evidence="1" id="KW-0472">Membrane</keyword>
<accession>A0A6P6Y4M6</accession>